<evidence type="ECO:0000313" key="5">
    <source>
        <dbReference type="Proteomes" id="UP000371977"/>
    </source>
</evidence>
<keyword evidence="2" id="KW-0472">Membrane</keyword>
<sequence length="200" mass="22603">MNDFLEKFSYKSFWKRFSDLVMASVLIIILLLPMLVIAALIKVTSKGPIIFKQVRFGKDSSSFEMYKFRTMKISTPLQSNNNFVDIARYLTLPGKFLRYASLDELPQLFNVLKGDMSIVGPRPMADSDMLVVKFREQNGAAQIRPGITGCAQVNGRNILSDRQKADYDGQYAQNISLEGDIVILLKTVWSVYSMTGINHS</sequence>
<dbReference type="Pfam" id="PF02397">
    <property type="entry name" value="Bac_transf"/>
    <property type="match status" value="1"/>
</dbReference>
<dbReference type="PANTHER" id="PTHR30576">
    <property type="entry name" value="COLANIC BIOSYNTHESIS UDP-GLUCOSE LIPID CARRIER TRANSFERASE"/>
    <property type="match status" value="1"/>
</dbReference>
<gene>
    <name evidence="4" type="ORF">ESZ50_01805</name>
</gene>
<comment type="caution">
    <text evidence="4">The sequence shown here is derived from an EMBL/GenBank/DDBJ whole genome shotgun (WGS) entry which is preliminary data.</text>
</comment>
<protein>
    <submittedName>
        <fullName evidence="4">Sugar transferase</fullName>
    </submittedName>
</protein>
<evidence type="ECO:0000313" key="4">
    <source>
        <dbReference type="EMBL" id="TYC50697.1"/>
    </source>
</evidence>
<evidence type="ECO:0000259" key="3">
    <source>
        <dbReference type="Pfam" id="PF02397"/>
    </source>
</evidence>
<dbReference type="RefSeq" id="WP_148621897.1">
    <property type="nucleotide sequence ID" value="NZ_SDGZ01000006.1"/>
</dbReference>
<organism evidence="4 5">
    <name type="scientific">Weissella muntiaci</name>
    <dbReference type="NCBI Taxonomy" id="2508881"/>
    <lineage>
        <taxon>Bacteria</taxon>
        <taxon>Bacillati</taxon>
        <taxon>Bacillota</taxon>
        <taxon>Bacilli</taxon>
        <taxon>Lactobacillales</taxon>
        <taxon>Lactobacillaceae</taxon>
        <taxon>Weissella</taxon>
    </lineage>
</organism>
<evidence type="ECO:0000256" key="2">
    <source>
        <dbReference type="SAM" id="Phobius"/>
    </source>
</evidence>
<reference evidence="4 5" key="1">
    <citation type="submission" date="2019-01" db="EMBL/GenBank/DDBJ databases">
        <title>Weissella sp. nov., a novel lactic acid bacterium isolated from animal feces.</title>
        <authorList>
            <person name="Wang L.-T."/>
        </authorList>
    </citation>
    <scope>NUCLEOTIDE SEQUENCE [LARGE SCALE GENOMIC DNA]</scope>
    <source>
        <strain evidence="4 5">8H-2</strain>
    </source>
</reference>
<dbReference type="PANTHER" id="PTHR30576:SF10">
    <property type="entry name" value="SLL5057 PROTEIN"/>
    <property type="match status" value="1"/>
</dbReference>
<dbReference type="InterPro" id="IPR003362">
    <property type="entry name" value="Bact_transf"/>
</dbReference>
<dbReference type="AlphaFoldDB" id="A0A6C2C9U8"/>
<dbReference type="EMBL" id="SDGZ01000006">
    <property type="protein sequence ID" value="TYC50697.1"/>
    <property type="molecule type" value="Genomic_DNA"/>
</dbReference>
<keyword evidence="2" id="KW-0812">Transmembrane</keyword>
<keyword evidence="5" id="KW-1185">Reference proteome</keyword>
<comment type="similarity">
    <text evidence="1">Belongs to the bacterial sugar transferase family.</text>
</comment>
<evidence type="ECO:0000256" key="1">
    <source>
        <dbReference type="ARBA" id="ARBA00006464"/>
    </source>
</evidence>
<feature type="domain" description="Bacterial sugar transferase" evidence="3">
    <location>
        <begin position="15"/>
        <end position="192"/>
    </location>
</feature>
<keyword evidence="4" id="KW-0808">Transferase</keyword>
<dbReference type="GO" id="GO:0016780">
    <property type="term" value="F:phosphotransferase activity, for other substituted phosphate groups"/>
    <property type="evidence" value="ECO:0007669"/>
    <property type="project" value="TreeGrafter"/>
</dbReference>
<name>A0A6C2C9U8_9LACO</name>
<dbReference type="OrthoDB" id="9808602at2"/>
<keyword evidence="2" id="KW-1133">Transmembrane helix</keyword>
<proteinExistence type="inferred from homology"/>
<dbReference type="Proteomes" id="UP000371977">
    <property type="component" value="Unassembled WGS sequence"/>
</dbReference>
<feature type="transmembrane region" description="Helical" evidence="2">
    <location>
        <begin position="20"/>
        <end position="41"/>
    </location>
</feature>
<accession>A0A6C2C9U8</accession>